<dbReference type="InterPro" id="IPR050738">
    <property type="entry name" value="Sulfatase"/>
</dbReference>
<dbReference type="InterPro" id="IPR000917">
    <property type="entry name" value="Sulfatase_N"/>
</dbReference>
<feature type="chain" id="PRO_5045603225" evidence="2">
    <location>
        <begin position="20"/>
        <end position="477"/>
    </location>
</feature>
<protein>
    <submittedName>
        <fullName evidence="4">Sulfatase-like hydrolase/transferase</fullName>
    </submittedName>
</protein>
<dbReference type="EMBL" id="JAPDDT010000003">
    <property type="protein sequence ID" value="MCW1923034.1"/>
    <property type="molecule type" value="Genomic_DNA"/>
</dbReference>
<evidence type="ECO:0000259" key="3">
    <source>
        <dbReference type="Pfam" id="PF00884"/>
    </source>
</evidence>
<dbReference type="Pfam" id="PF00884">
    <property type="entry name" value="Sulfatase"/>
    <property type="match status" value="1"/>
</dbReference>
<accession>A0ABT3GHR8</accession>
<dbReference type="SUPFAM" id="SSF53649">
    <property type="entry name" value="Alkaline phosphatase-like"/>
    <property type="match status" value="1"/>
</dbReference>
<dbReference type="Gene3D" id="3.40.720.10">
    <property type="entry name" value="Alkaline Phosphatase, subunit A"/>
    <property type="match status" value="1"/>
</dbReference>
<dbReference type="Proteomes" id="UP001320876">
    <property type="component" value="Unassembled WGS sequence"/>
</dbReference>
<sequence>MPIRVSCLLLTLGCAVVQARPALEKPNIVVVLLDDSGYGDFSHTGNPTIHTPNVSRMVRDGANFPQFYSGSPACSASRYALMTGRNPHRSGLNSYALSPTAARHLHPKEVTLAEGLKERGYATGFFGKWHLGNPNPSNGNTPEALPLAHGFEVWEGTNVSNDYDPSSNLIRSKASGTEPVAGYEIIERDICKNVPVQEGLTRRYRDLGIQFIKDHKDKPFLLYIAPNMPHLPVHASEAFKGKSLRGPYGDCIEEIDEMMGALVTALEKEGVSQNTLVILTSDNGPWISHQNDVNHPKYGEARRLVGSALPFRDGKGSTWEGGVREVGVWYWPGTILPATVVRQPASTMDVLPTAFALAGEPLPAGRAIDGRDIRSYLNPSAFPGTVADFRYIYTGQPDSSIYGARMGPWKLHTRLFSQTGNNHGFAASNEKPLLFNVEEDPYERIDRASQEGAKVNELKGVIDAFHASFAAEKTFWD</sequence>
<comment type="caution">
    <text evidence="4">The sequence shown here is derived from an EMBL/GenBank/DDBJ whole genome shotgun (WGS) entry which is preliminary data.</text>
</comment>
<keyword evidence="2" id="KW-0732">Signal</keyword>
<dbReference type="PANTHER" id="PTHR42693:SF33">
    <property type="entry name" value="ARYLSULFATASE"/>
    <property type="match status" value="1"/>
</dbReference>
<organism evidence="4 5">
    <name type="scientific">Luteolibacter arcticus</name>
    <dbReference type="NCBI Taxonomy" id="1581411"/>
    <lineage>
        <taxon>Bacteria</taxon>
        <taxon>Pseudomonadati</taxon>
        <taxon>Verrucomicrobiota</taxon>
        <taxon>Verrucomicrobiia</taxon>
        <taxon>Verrucomicrobiales</taxon>
        <taxon>Verrucomicrobiaceae</taxon>
        <taxon>Luteolibacter</taxon>
    </lineage>
</organism>
<gene>
    <name evidence="4" type="ORF">OKA05_10760</name>
</gene>
<evidence type="ECO:0000313" key="5">
    <source>
        <dbReference type="Proteomes" id="UP001320876"/>
    </source>
</evidence>
<feature type="domain" description="Sulfatase N-terminal" evidence="3">
    <location>
        <begin position="26"/>
        <end position="359"/>
    </location>
</feature>
<keyword evidence="5" id="KW-1185">Reference proteome</keyword>
<reference evidence="4 5" key="1">
    <citation type="submission" date="2022-10" db="EMBL/GenBank/DDBJ databases">
        <title>Luteolibacter arcticus strain CCTCC AB 2014275, whole genome shotgun sequencing project.</title>
        <authorList>
            <person name="Zhao G."/>
            <person name="Shen L."/>
        </authorList>
    </citation>
    <scope>NUCLEOTIDE SEQUENCE [LARGE SCALE GENOMIC DNA]</scope>
    <source>
        <strain evidence="4 5">CCTCC AB 2014275</strain>
    </source>
</reference>
<dbReference type="Gene3D" id="3.30.1120.10">
    <property type="match status" value="1"/>
</dbReference>
<dbReference type="InterPro" id="IPR017850">
    <property type="entry name" value="Alkaline_phosphatase_core_sf"/>
</dbReference>
<dbReference type="RefSeq" id="WP_264487139.1">
    <property type="nucleotide sequence ID" value="NZ_JAPDDT010000003.1"/>
</dbReference>
<dbReference type="PANTHER" id="PTHR42693">
    <property type="entry name" value="ARYLSULFATASE FAMILY MEMBER"/>
    <property type="match status" value="1"/>
</dbReference>
<name>A0ABT3GHR8_9BACT</name>
<evidence type="ECO:0000256" key="2">
    <source>
        <dbReference type="SAM" id="SignalP"/>
    </source>
</evidence>
<proteinExistence type="inferred from homology"/>
<evidence type="ECO:0000256" key="1">
    <source>
        <dbReference type="ARBA" id="ARBA00008779"/>
    </source>
</evidence>
<evidence type="ECO:0000313" key="4">
    <source>
        <dbReference type="EMBL" id="MCW1923034.1"/>
    </source>
</evidence>
<feature type="signal peptide" evidence="2">
    <location>
        <begin position="1"/>
        <end position="19"/>
    </location>
</feature>
<comment type="similarity">
    <text evidence="1">Belongs to the sulfatase family.</text>
</comment>